<keyword evidence="9" id="KW-1185">Reference proteome</keyword>
<dbReference type="PROSITE" id="PS01313">
    <property type="entry name" value="LIPB"/>
    <property type="match status" value="1"/>
</dbReference>
<evidence type="ECO:0000256" key="6">
    <source>
        <dbReference type="SAM" id="MobiDB-lite"/>
    </source>
</evidence>
<dbReference type="NCBIfam" id="NF010921">
    <property type="entry name" value="PRK14341.1"/>
    <property type="match status" value="1"/>
</dbReference>
<feature type="active site" description="Acyl-thioester intermediate" evidence="5">
    <location>
        <position position="233"/>
    </location>
</feature>
<dbReference type="PROSITE" id="PS51733">
    <property type="entry name" value="BPL_LPL_CATALYTIC"/>
    <property type="match status" value="1"/>
</dbReference>
<feature type="binding site" evidence="5">
    <location>
        <begin position="130"/>
        <end position="137"/>
    </location>
    <ligand>
        <name>substrate</name>
    </ligand>
</feature>
<dbReference type="GO" id="GO:0016874">
    <property type="term" value="F:ligase activity"/>
    <property type="evidence" value="ECO:0007669"/>
    <property type="project" value="UniProtKB-KW"/>
</dbReference>
<evidence type="ECO:0000256" key="5">
    <source>
        <dbReference type="HAMAP-Rule" id="MF_00013"/>
    </source>
</evidence>
<reference evidence="8 9" key="1">
    <citation type="journal article" date="2020" name="Microorganisms">
        <title>Osmotic Adaptation and Compatible Solute Biosynthesis of Phototrophic Bacteria as Revealed from Genome Analyses.</title>
        <authorList>
            <person name="Imhoff J.F."/>
            <person name="Rahn T."/>
            <person name="Kunzel S."/>
            <person name="Keller A."/>
            <person name="Neulinger S.C."/>
        </authorList>
    </citation>
    <scope>NUCLEOTIDE SEQUENCE [LARGE SCALE GENOMIC DNA]</scope>
    <source>
        <strain evidence="8 9">DSM 9895</strain>
    </source>
</reference>
<feature type="compositionally biased region" description="Basic and acidic residues" evidence="6">
    <location>
        <begin position="23"/>
        <end position="32"/>
    </location>
</feature>
<feature type="region of interest" description="Disordered" evidence="6">
    <location>
        <begin position="1"/>
        <end position="64"/>
    </location>
</feature>
<dbReference type="Gene3D" id="3.30.930.10">
    <property type="entry name" value="Bira Bifunctional Protein, Domain 2"/>
    <property type="match status" value="1"/>
</dbReference>
<keyword evidence="5" id="KW-0963">Cytoplasm</keyword>
<evidence type="ECO:0000256" key="1">
    <source>
        <dbReference type="ARBA" id="ARBA00004821"/>
    </source>
</evidence>
<dbReference type="EMBL" id="NRRL01000014">
    <property type="protein sequence ID" value="MBK1667957.1"/>
    <property type="molecule type" value="Genomic_DNA"/>
</dbReference>
<dbReference type="InterPro" id="IPR020605">
    <property type="entry name" value="Octanoyltransferase_CS"/>
</dbReference>
<dbReference type="PANTHER" id="PTHR10993:SF7">
    <property type="entry name" value="LIPOYLTRANSFERASE 2, MITOCHONDRIAL-RELATED"/>
    <property type="match status" value="1"/>
</dbReference>
<organism evidence="8 9">
    <name type="scientific">Rhodovibrio sodomensis</name>
    <dbReference type="NCBI Taxonomy" id="1088"/>
    <lineage>
        <taxon>Bacteria</taxon>
        <taxon>Pseudomonadati</taxon>
        <taxon>Pseudomonadota</taxon>
        <taxon>Alphaproteobacteria</taxon>
        <taxon>Rhodospirillales</taxon>
        <taxon>Rhodovibrionaceae</taxon>
        <taxon>Rhodovibrio</taxon>
    </lineage>
</organism>
<evidence type="ECO:0000256" key="2">
    <source>
        <dbReference type="ARBA" id="ARBA00022679"/>
    </source>
</evidence>
<dbReference type="PANTHER" id="PTHR10993">
    <property type="entry name" value="OCTANOYLTRANSFERASE"/>
    <property type="match status" value="1"/>
</dbReference>
<dbReference type="Proteomes" id="UP001296873">
    <property type="component" value="Unassembled WGS sequence"/>
</dbReference>
<comment type="similarity">
    <text evidence="5">Belongs to the LipB family.</text>
</comment>
<gene>
    <name evidence="5" type="primary">lipB</name>
    <name evidence="8" type="ORF">CKO28_07900</name>
</gene>
<dbReference type="NCBIfam" id="NF010925">
    <property type="entry name" value="PRK14345.1"/>
    <property type="match status" value="1"/>
</dbReference>
<evidence type="ECO:0000313" key="9">
    <source>
        <dbReference type="Proteomes" id="UP001296873"/>
    </source>
</evidence>
<evidence type="ECO:0000256" key="4">
    <source>
        <dbReference type="ARBA" id="ARBA00024732"/>
    </source>
</evidence>
<feature type="domain" description="BPL/LPL catalytic" evidence="7">
    <location>
        <begin position="91"/>
        <end position="268"/>
    </location>
</feature>
<comment type="pathway">
    <text evidence="1 5">Protein modification; protein lipoylation via endogenous pathway; protein N(6)-(lipoyl)lysine from octanoyl-[acyl-carrier-protein]: step 1/2.</text>
</comment>
<dbReference type="HAMAP" id="MF_00013">
    <property type="entry name" value="LipB"/>
    <property type="match status" value="1"/>
</dbReference>
<dbReference type="EC" id="2.3.1.181" evidence="5"/>
<feature type="binding site" evidence="5">
    <location>
        <begin position="215"/>
        <end position="217"/>
    </location>
    <ligand>
        <name>substrate</name>
    </ligand>
</feature>
<dbReference type="SUPFAM" id="SSF55681">
    <property type="entry name" value="Class II aaRS and biotin synthetases"/>
    <property type="match status" value="1"/>
</dbReference>
<dbReference type="NCBIfam" id="TIGR00214">
    <property type="entry name" value="lipB"/>
    <property type="match status" value="1"/>
</dbReference>
<keyword evidence="2 5" id="KW-0808">Transferase</keyword>
<evidence type="ECO:0000256" key="3">
    <source>
        <dbReference type="ARBA" id="ARBA00023315"/>
    </source>
</evidence>
<name>A0ABS1DDE7_9PROT</name>
<dbReference type="InterPro" id="IPR045864">
    <property type="entry name" value="aa-tRNA-synth_II/BPL/LPL"/>
</dbReference>
<comment type="catalytic activity">
    <reaction evidence="5">
        <text>octanoyl-[ACP] + L-lysyl-[protein] = N(6)-octanoyl-L-lysyl-[protein] + holo-[ACP] + H(+)</text>
        <dbReference type="Rhea" id="RHEA:17665"/>
        <dbReference type="Rhea" id="RHEA-COMP:9636"/>
        <dbReference type="Rhea" id="RHEA-COMP:9685"/>
        <dbReference type="Rhea" id="RHEA-COMP:9752"/>
        <dbReference type="Rhea" id="RHEA-COMP:9928"/>
        <dbReference type="ChEBI" id="CHEBI:15378"/>
        <dbReference type="ChEBI" id="CHEBI:29969"/>
        <dbReference type="ChEBI" id="CHEBI:64479"/>
        <dbReference type="ChEBI" id="CHEBI:78463"/>
        <dbReference type="ChEBI" id="CHEBI:78809"/>
        <dbReference type="EC" id="2.3.1.181"/>
    </reaction>
</comment>
<sequence>MKTPARRAGTARASKCAAAHPGVDGRKAEKSRAVTTLAGDSRLPLREQAEAPEAPQPAAAPQPQWAVSDRLVAYPDALALMEARVAEIRAGRAAELIWLLQHPPLYTAGTSADPGDLVDAGGFPVYQTGRGGQYTYHGPGQRVAYTMLDLKARDLDVRRFVWSLEEWVIRALAQFNVRGERRDGRVGIWVPLDGGREAKIAAIGVRVRRWVSFHGIALNVDPELSHFAGIVPCGIREHGVTSLAQLGYPVGLEDVDVALQAAFTEVFE</sequence>
<dbReference type="InterPro" id="IPR000544">
    <property type="entry name" value="Octanoyltransferase"/>
</dbReference>
<protein>
    <recommendedName>
        <fullName evidence="5">Octanoyltransferase</fullName>
        <ecNumber evidence="5">2.3.1.181</ecNumber>
    </recommendedName>
    <alternativeName>
        <fullName evidence="5">Lipoate-protein ligase B</fullName>
    </alternativeName>
    <alternativeName>
        <fullName evidence="5">Lipoyl/octanoyl transferase</fullName>
    </alternativeName>
    <alternativeName>
        <fullName evidence="5">Octanoyl-[acyl-carrier-protein]-protein N-octanoyltransferase</fullName>
    </alternativeName>
</protein>
<comment type="function">
    <text evidence="4 5">Catalyzes the transfer of endogenously produced octanoic acid from octanoyl-acyl-carrier-protein onto the lipoyl domains of lipoate-dependent enzymes. Lipoyl-ACP can also act as a substrate although octanoyl-ACP is likely to be the physiological substrate.</text>
</comment>
<keyword evidence="3 5" id="KW-0012">Acyltransferase</keyword>
<comment type="miscellaneous">
    <text evidence="5">In the reaction, the free carboxyl group of octanoic acid is attached via an amide linkage to the epsilon-amino group of a specific lysine residue of lipoyl domains of lipoate-dependent enzymes.</text>
</comment>
<accession>A0ABS1DDE7</accession>
<comment type="subcellular location">
    <subcellularLocation>
        <location evidence="5">Cytoplasm</location>
    </subcellularLocation>
</comment>
<evidence type="ECO:0000313" key="8">
    <source>
        <dbReference type="EMBL" id="MBK1667957.1"/>
    </source>
</evidence>
<feature type="site" description="Lowers pKa of active site Cys" evidence="5">
    <location>
        <position position="199"/>
    </location>
</feature>
<feature type="binding site" evidence="5">
    <location>
        <begin position="202"/>
        <end position="204"/>
    </location>
    <ligand>
        <name>substrate</name>
    </ligand>
</feature>
<dbReference type="Pfam" id="PF21948">
    <property type="entry name" value="LplA-B_cat"/>
    <property type="match status" value="1"/>
</dbReference>
<comment type="caution">
    <text evidence="8">The sequence shown here is derived from an EMBL/GenBank/DDBJ whole genome shotgun (WGS) entry which is preliminary data.</text>
</comment>
<proteinExistence type="inferred from homology"/>
<keyword evidence="8" id="KW-0436">Ligase</keyword>
<evidence type="ECO:0000259" key="7">
    <source>
        <dbReference type="PROSITE" id="PS51733"/>
    </source>
</evidence>
<dbReference type="CDD" id="cd16444">
    <property type="entry name" value="LipB"/>
    <property type="match status" value="1"/>
</dbReference>
<dbReference type="InterPro" id="IPR004143">
    <property type="entry name" value="BPL_LPL_catalytic"/>
</dbReference>